<evidence type="ECO:0000313" key="2">
    <source>
        <dbReference type="Proteomes" id="UP000562352"/>
    </source>
</evidence>
<keyword evidence="2" id="KW-1185">Reference proteome</keyword>
<dbReference type="Proteomes" id="UP000562352">
    <property type="component" value="Unassembled WGS sequence"/>
</dbReference>
<dbReference type="EMBL" id="JACHJJ010000012">
    <property type="protein sequence ID" value="MBB5964524.1"/>
    <property type="molecule type" value="Genomic_DNA"/>
</dbReference>
<name>A0A841D7Q4_PLAVE</name>
<accession>A0A841D7Q4</accession>
<dbReference type="AlphaFoldDB" id="A0A841D7Q4"/>
<reference evidence="1 2" key="1">
    <citation type="submission" date="2020-08" db="EMBL/GenBank/DDBJ databases">
        <title>Genomic Encyclopedia of Type Strains, Phase III (KMG-III): the genomes of soil and plant-associated and newly described type strains.</title>
        <authorList>
            <person name="Whitman W."/>
        </authorList>
    </citation>
    <scope>NUCLEOTIDE SEQUENCE [LARGE SCALE GENOMIC DNA]</scope>
    <source>
        <strain evidence="1 2">CECT 3303</strain>
    </source>
</reference>
<evidence type="ECO:0000313" key="1">
    <source>
        <dbReference type="EMBL" id="MBB5964524.1"/>
    </source>
</evidence>
<protein>
    <submittedName>
        <fullName evidence="1">Uncharacterized protein</fullName>
    </submittedName>
</protein>
<organism evidence="1 2">
    <name type="scientific">Planomonospora venezuelensis</name>
    <dbReference type="NCBI Taxonomy" id="1999"/>
    <lineage>
        <taxon>Bacteria</taxon>
        <taxon>Bacillati</taxon>
        <taxon>Actinomycetota</taxon>
        <taxon>Actinomycetes</taxon>
        <taxon>Streptosporangiales</taxon>
        <taxon>Streptosporangiaceae</taxon>
        <taxon>Planomonospora</taxon>
    </lineage>
</organism>
<proteinExistence type="predicted"/>
<comment type="caution">
    <text evidence="1">The sequence shown here is derived from an EMBL/GenBank/DDBJ whole genome shotgun (WGS) entry which is preliminary data.</text>
</comment>
<sequence length="41" mass="3948">MSSGLGADPAGTTPAIGRVPAACPVAASPAVPFPARKAVMR</sequence>
<gene>
    <name evidence="1" type="ORF">FHS22_003808</name>
</gene>